<evidence type="ECO:0000313" key="4">
    <source>
        <dbReference type="Proteomes" id="UP001161160"/>
    </source>
</evidence>
<dbReference type="Pfam" id="PF13487">
    <property type="entry name" value="HD_5"/>
    <property type="match status" value="1"/>
</dbReference>
<dbReference type="InterPro" id="IPR037522">
    <property type="entry name" value="HD_GYP_dom"/>
</dbReference>
<sequence length="454" mass="51342">MGLSGNIIFSLFIFYGFFSYSGAALLYFHFKNERLPFVTSWAIATILVGTATFLIALKDVLPIGHAHRLGNAFNMAAYVYFYYSYRSLLGKNIFFKWVAFEAIIASIALVSILIFVSNHYDPRYQTSVVAFFGMLINLFTGLLAFRYRQNNKIYLASLLGYIFLVGAFFWGLRMIATLFYGLGFAYEGGMGNIITFTPLFILGIIQYIAFLMLMGSIEWQKKESLIHEINLMKVHSANRKVEQSEKQYLATLNALAKARDNETGNHVLRTQEFVRLLALRLRTQDRYIEQLSDESIELMVKAAPLHDIGKIGIPDSILLKSDGPLADEEWIIMKTHTLIGESVLGALDVERDLESDMVAKAIRIAGGHHEKWDGSGYPRGLQGAAIPLEARIMALADMYDALVSKRVYKKSWTHDEAVNEILSKKGSHFDPEVVDAFMSELDSFKAISEQYQDR</sequence>
<dbReference type="SMART" id="SM00471">
    <property type="entry name" value="HDc"/>
    <property type="match status" value="1"/>
</dbReference>
<feature type="domain" description="HD-GYP" evidence="2">
    <location>
        <begin position="241"/>
        <end position="453"/>
    </location>
</feature>
<evidence type="ECO:0000259" key="2">
    <source>
        <dbReference type="PROSITE" id="PS51832"/>
    </source>
</evidence>
<keyword evidence="1" id="KW-0472">Membrane</keyword>
<dbReference type="SUPFAM" id="SSF109604">
    <property type="entry name" value="HD-domain/PDEase-like"/>
    <property type="match status" value="1"/>
</dbReference>
<feature type="transmembrane region" description="Helical" evidence="1">
    <location>
        <begin position="6"/>
        <end position="28"/>
    </location>
</feature>
<keyword evidence="1" id="KW-0812">Transmembrane</keyword>
<dbReference type="PANTHER" id="PTHR45228">
    <property type="entry name" value="CYCLIC DI-GMP PHOSPHODIESTERASE TM_0186-RELATED"/>
    <property type="match status" value="1"/>
</dbReference>
<feature type="transmembrane region" description="Helical" evidence="1">
    <location>
        <begin position="128"/>
        <end position="146"/>
    </location>
</feature>
<feature type="transmembrane region" description="Helical" evidence="1">
    <location>
        <begin position="158"/>
        <end position="181"/>
    </location>
</feature>
<proteinExistence type="predicted"/>
<dbReference type="Proteomes" id="UP001161160">
    <property type="component" value="Unassembled WGS sequence"/>
</dbReference>
<dbReference type="CDD" id="cd00077">
    <property type="entry name" value="HDc"/>
    <property type="match status" value="1"/>
</dbReference>
<dbReference type="InterPro" id="IPR052020">
    <property type="entry name" value="Cyclic_di-GMP/3'3'-cGAMP_PDE"/>
</dbReference>
<evidence type="ECO:0000313" key="3">
    <source>
        <dbReference type="EMBL" id="MDH6504744.1"/>
    </source>
</evidence>
<feature type="transmembrane region" description="Helical" evidence="1">
    <location>
        <begin position="69"/>
        <end position="85"/>
    </location>
</feature>
<evidence type="ECO:0000256" key="1">
    <source>
        <dbReference type="SAM" id="Phobius"/>
    </source>
</evidence>
<reference evidence="3" key="1">
    <citation type="submission" date="2023-04" db="EMBL/GenBank/DDBJ databases">
        <title>Genome Encyclopedia of Bacteria and Archaea VI: Functional Genomics of Type Strains.</title>
        <authorList>
            <person name="Whitman W."/>
        </authorList>
    </citation>
    <scope>NUCLEOTIDE SEQUENCE</scope>
    <source>
        <strain evidence="3">Enz.4-51</strain>
    </source>
</reference>
<dbReference type="PANTHER" id="PTHR45228:SF5">
    <property type="entry name" value="CYCLIC DI-GMP PHOSPHODIESTERASE VC_1348-RELATED"/>
    <property type="match status" value="1"/>
</dbReference>
<dbReference type="InterPro" id="IPR003607">
    <property type="entry name" value="HD/PDEase_dom"/>
</dbReference>
<dbReference type="RefSeq" id="WP_280756990.1">
    <property type="nucleotide sequence ID" value="NZ_JARXXW010000007.1"/>
</dbReference>
<name>A0AA43S5N4_9BURK</name>
<dbReference type="Gene3D" id="1.10.3210.10">
    <property type="entry name" value="Hypothetical protein af1432"/>
    <property type="match status" value="1"/>
</dbReference>
<dbReference type="EMBL" id="JARXYA010000013">
    <property type="protein sequence ID" value="MDH6504744.1"/>
    <property type="molecule type" value="Genomic_DNA"/>
</dbReference>
<feature type="transmembrane region" description="Helical" evidence="1">
    <location>
        <begin position="97"/>
        <end position="116"/>
    </location>
</feature>
<accession>A0AA43S5N4</accession>
<keyword evidence="1" id="KW-1133">Transmembrane helix</keyword>
<dbReference type="PROSITE" id="PS51832">
    <property type="entry name" value="HD_GYP"/>
    <property type="match status" value="1"/>
</dbReference>
<keyword evidence="4" id="KW-1185">Reference proteome</keyword>
<dbReference type="GO" id="GO:0008081">
    <property type="term" value="F:phosphoric diester hydrolase activity"/>
    <property type="evidence" value="ECO:0007669"/>
    <property type="project" value="UniProtKB-ARBA"/>
</dbReference>
<protein>
    <submittedName>
        <fullName evidence="3">Membrane protein</fullName>
    </submittedName>
</protein>
<dbReference type="AlphaFoldDB" id="A0AA43S5N4"/>
<feature type="transmembrane region" description="Helical" evidence="1">
    <location>
        <begin position="35"/>
        <end position="57"/>
    </location>
</feature>
<gene>
    <name evidence="3" type="ORF">M2127_002073</name>
</gene>
<organism evidence="3 4">
    <name type="scientific">Polynucleobacter sphagniphilus</name>
    <dbReference type="NCBI Taxonomy" id="1743169"/>
    <lineage>
        <taxon>Bacteria</taxon>
        <taxon>Pseudomonadati</taxon>
        <taxon>Pseudomonadota</taxon>
        <taxon>Betaproteobacteria</taxon>
        <taxon>Burkholderiales</taxon>
        <taxon>Burkholderiaceae</taxon>
        <taxon>Polynucleobacter</taxon>
    </lineage>
</organism>
<feature type="transmembrane region" description="Helical" evidence="1">
    <location>
        <begin position="193"/>
        <end position="214"/>
    </location>
</feature>
<comment type="caution">
    <text evidence="3">The sequence shown here is derived from an EMBL/GenBank/DDBJ whole genome shotgun (WGS) entry which is preliminary data.</text>
</comment>